<dbReference type="Pfam" id="PF09369">
    <property type="entry name" value="MZB"/>
    <property type="match status" value="1"/>
</dbReference>
<dbReference type="InterPro" id="IPR018973">
    <property type="entry name" value="MZB"/>
</dbReference>
<reference evidence="4" key="1">
    <citation type="journal article" date="2015" name="Proc. Natl. Acad. Sci. U.S.A.">
        <title>Networks of energetic and metabolic interactions define dynamics in microbial communities.</title>
        <authorList>
            <person name="Embree M."/>
            <person name="Liu J.K."/>
            <person name="Al-Bassam M.M."/>
            <person name="Zengler K."/>
        </authorList>
    </citation>
    <scope>NUCLEOTIDE SEQUENCE</scope>
</reference>
<dbReference type="SMART" id="SM00490">
    <property type="entry name" value="HELICc"/>
    <property type="match status" value="1"/>
</dbReference>
<dbReference type="EMBL" id="LNQE01001822">
    <property type="protein sequence ID" value="KUG05279.1"/>
    <property type="molecule type" value="Genomic_DNA"/>
</dbReference>
<feature type="domain" description="Helicase ATP-binding" evidence="3">
    <location>
        <begin position="104"/>
        <end position="401"/>
    </location>
</feature>
<dbReference type="GO" id="GO:0003676">
    <property type="term" value="F:nucleic acid binding"/>
    <property type="evidence" value="ECO:0007669"/>
    <property type="project" value="InterPro"/>
</dbReference>
<dbReference type="SUPFAM" id="SSF52540">
    <property type="entry name" value="P-loop containing nucleoside triphosphate hydrolases"/>
    <property type="match status" value="2"/>
</dbReference>
<dbReference type="GO" id="GO:0036297">
    <property type="term" value="P:interstrand cross-link repair"/>
    <property type="evidence" value="ECO:0007669"/>
    <property type="project" value="TreeGrafter"/>
</dbReference>
<organism evidence="4">
    <name type="scientific">hydrocarbon metagenome</name>
    <dbReference type="NCBI Taxonomy" id="938273"/>
    <lineage>
        <taxon>unclassified sequences</taxon>
        <taxon>metagenomes</taxon>
        <taxon>ecological metagenomes</taxon>
    </lineage>
</organism>
<evidence type="ECO:0000256" key="2">
    <source>
        <dbReference type="ARBA" id="ARBA00022840"/>
    </source>
</evidence>
<proteinExistence type="predicted"/>
<evidence type="ECO:0000259" key="3">
    <source>
        <dbReference type="PROSITE" id="PS51192"/>
    </source>
</evidence>
<dbReference type="Gene3D" id="3.40.50.300">
    <property type="entry name" value="P-loop containing nucleotide triphosphate hydrolases"/>
    <property type="match status" value="3"/>
</dbReference>
<dbReference type="GO" id="GO:0005524">
    <property type="term" value="F:ATP binding"/>
    <property type="evidence" value="ECO:0007669"/>
    <property type="project" value="UniProtKB-KW"/>
</dbReference>
<keyword evidence="1" id="KW-0547">Nucleotide-binding</keyword>
<comment type="caution">
    <text evidence="4">The sequence shown here is derived from an EMBL/GenBank/DDBJ whole genome shotgun (WGS) entry which is preliminary data.</text>
</comment>
<keyword evidence="4" id="KW-0378">Hydrolase</keyword>
<evidence type="ECO:0000256" key="1">
    <source>
        <dbReference type="ARBA" id="ARBA00022741"/>
    </source>
</evidence>
<keyword evidence="4" id="KW-0347">Helicase</keyword>
<keyword evidence="2" id="KW-0067">ATP-binding</keyword>
<gene>
    <name evidence="4" type="ORF">ASZ90_017352</name>
</gene>
<dbReference type="Pfam" id="PF00271">
    <property type="entry name" value="Helicase_C"/>
    <property type="match status" value="1"/>
</dbReference>
<dbReference type="InterPro" id="IPR001650">
    <property type="entry name" value="Helicase_C-like"/>
</dbReference>
<dbReference type="SMART" id="SM00487">
    <property type="entry name" value="DEXDc"/>
    <property type="match status" value="1"/>
</dbReference>
<dbReference type="InterPro" id="IPR014001">
    <property type="entry name" value="Helicase_ATP-bd"/>
</dbReference>
<dbReference type="GO" id="GO:0005634">
    <property type="term" value="C:nucleus"/>
    <property type="evidence" value="ECO:0007669"/>
    <property type="project" value="TreeGrafter"/>
</dbReference>
<protein>
    <submittedName>
        <fullName evidence="4">Putative atp-dependent helicase lhr</fullName>
    </submittedName>
</protein>
<dbReference type="InterPro" id="IPR011545">
    <property type="entry name" value="DEAD/DEAH_box_helicase_dom"/>
</dbReference>
<dbReference type="GO" id="GO:0006289">
    <property type="term" value="P:nucleotide-excision repair"/>
    <property type="evidence" value="ECO:0007669"/>
    <property type="project" value="TreeGrafter"/>
</dbReference>
<accession>A0A0W8E9G5</accession>
<evidence type="ECO:0000313" key="4">
    <source>
        <dbReference type="EMBL" id="KUG05279.1"/>
    </source>
</evidence>
<dbReference type="PANTHER" id="PTHR47957:SF3">
    <property type="entry name" value="ATP-DEPENDENT HELICASE HRQ1"/>
    <property type="match status" value="1"/>
</dbReference>
<dbReference type="GO" id="GO:0043138">
    <property type="term" value="F:3'-5' DNA helicase activity"/>
    <property type="evidence" value="ECO:0007669"/>
    <property type="project" value="TreeGrafter"/>
</dbReference>
<sequence>MNSNDYGVFTVTKELHETLRAYLEALYHIRNTTLISERRCLLDQAGCISQRPYIESTAVYKYGTSYEELTIPNTVKETLSYLSTLDPGVGIYPSIYAHQSKALEAVLGKNRDIIVATGTGSGKTETFLIPILGSLILEASERPESAQMRGCRALLLYPMNALVNDQISRIRKIFGDERVAQVLEKNRGRRVTFGSYTGRTPYPGKRSSAKDTQQIKPMFEDFYLKYINDPEKIKQLKDRGKWPCKNLVKFYGADKEEEAVYRSGKKKGKKYTVHHWGERLITQPEDMELMTRHEMQVNSPDILVTNYSMLEYMLMRPIENSIFLDTKRWLDNDDRNTITLVLDEAHMYRGATGAEVAMLIRRFQARLGIPRQRLRCILTSASLGDGDEAEKDVISFARDLTGASEVTPGFTLIKGETEDRTGAKQGSNEEADAFASFELSLFQQYEIHPEVAISATNNLASRLNWPEFNDVPSELKHYLFSQLTGFGVAEELIKLVAGKAIQIDELAFALYPNASPEGRTKATEALIALCTFAQRKKDGRMLLPTRMHLFYRGLPALYACTNRQCNCRLDNEPKDNYLLGRLYTVPKDHCECSAGARVYELLTHRDCGSAFLRGYIRGELGDFLLSEPDIDLNPDGPEGSVLLNEIHLLVEQGYHPSAGAMVSKIWLDIVTGKIMTEKPEDTAGFLECFRPNQEAINTGQRNLITFSSCPVCLKKFRGERSNIMDLSTKGEAPFANLVKAQLMLQPPKHSESIDFPNGGRKVLLFSDGRQKAARLARDIPREVEHDSFRRAIALSAILLKKIKGKAKLTKDLYISFISVASENNLHLFDGPDKEKLLNHIQYFREQYDSDLQDALEDGWDIKPPSRYSEALLRQLCSSHFSLQAATVGYVIPANIEKLERGFSTIIPGFDKQLAKEISVLFIDNLLQSYAFDGDISNSIRNKVSGYYRPKWGSKAKFKKEILPVLINEFGWQESVIESVQTLLRIQLCQEDGNTFLLDKNKVALNIDTDADWHQCKVCKVLSPVNLAGFCINCGAKAIKNLSPSSSEYIRSIKGYWRDPVVKCLNGEGHLDYITTEEHTAQLSLRDTGNVFATTEKYELRFQDVIIGKDEGPIDVLSCTTTMEVGVDIGSLVAVGLRNVPPQRENYQQRAGRAGRRGSAVSTVLTYAQGGPHDNYYYNHPKEIVAGIPRMPVVKINNRKIIKRHINAYLFQTFFQEAIDKKARGIDLTSSALLKALGKKSDFFNGSDDSDVTLQSFKIWINQRVLNNDGDLAIAISTWLPSTITDSLTWIKEVAQELIDSLKDSMEKNISIPTVTEHLDDNDLSYTEEFLEDDDKDELLQFLFDNNLLPSYAFPTNLCSFLVEKWEHKDGRFKLVTAEQPQQSLNKALTEYAPGRLIVINKKTYRSKGVVSAKAISSEPDRATTLFEDTKTYIYCTKCSYVQDPFSSTSNTLFCPICHGELATAELIIPQVFTPEEGKAVDESDRDQEITYATSAQFPVPAGEEDLPEMVTIGINKSHIKYTYAQDKRLYMVNKGKPREEKGFYVCEKCGLSLQEEPQPDGKHKRPYLVNWKPDQPRNDCDGAFHPVFLGYNFISDLLLIRMRLYSPLNLNIQSSIPKTVINDALRTISEALLLAASRVLDIDSTEFSAGFRLVPGSEDEITADIYLYDTLSGGAGYSQQAGDNLETIMEKTLDILKNCDGNCDRSCTSCLRHYQNQYWHEQLDRHLGFDLLKYVLSDVMPNSNDLLLQSERLRPLKRLLSLDGYTCKRNELFQNISIPLLVKTDTDTFAIGTYNPLVDKNSVDFVHQLHVLDGDCEIKLILLNEFFLSRNLPGAYKLIKGKIDGQHE</sequence>
<dbReference type="PANTHER" id="PTHR47957">
    <property type="entry name" value="ATP-DEPENDENT HELICASE HRQ1"/>
    <property type="match status" value="1"/>
</dbReference>
<dbReference type="PROSITE" id="PS51192">
    <property type="entry name" value="HELICASE_ATP_BIND_1"/>
    <property type="match status" value="1"/>
</dbReference>
<dbReference type="Pfam" id="PF00270">
    <property type="entry name" value="DEAD"/>
    <property type="match status" value="1"/>
</dbReference>
<dbReference type="InterPro" id="IPR027417">
    <property type="entry name" value="P-loop_NTPase"/>
</dbReference>
<name>A0A0W8E9G5_9ZZZZ</name>